<dbReference type="PANTHER" id="PTHR31218">
    <property type="entry name" value="WAT1-RELATED PROTEIN"/>
    <property type="match status" value="1"/>
</dbReference>
<evidence type="ECO:0000313" key="8">
    <source>
        <dbReference type="Proteomes" id="UP000228380"/>
    </source>
</evidence>
<dbReference type="GeneID" id="103704421"/>
<keyword evidence="8" id="KW-1185">Reference proteome</keyword>
<dbReference type="OrthoDB" id="1728340at2759"/>
<feature type="transmembrane region" description="Helical" evidence="6">
    <location>
        <begin position="188"/>
        <end position="207"/>
    </location>
</feature>
<dbReference type="GO" id="GO:0022857">
    <property type="term" value="F:transmembrane transporter activity"/>
    <property type="evidence" value="ECO:0007669"/>
    <property type="project" value="InterPro"/>
</dbReference>
<evidence type="ECO:0000256" key="6">
    <source>
        <dbReference type="RuleBase" id="RU363077"/>
    </source>
</evidence>
<organism evidence="8 9">
    <name type="scientific">Phoenix dactylifera</name>
    <name type="common">Date palm</name>
    <dbReference type="NCBI Taxonomy" id="42345"/>
    <lineage>
        <taxon>Eukaryota</taxon>
        <taxon>Viridiplantae</taxon>
        <taxon>Streptophyta</taxon>
        <taxon>Embryophyta</taxon>
        <taxon>Tracheophyta</taxon>
        <taxon>Spermatophyta</taxon>
        <taxon>Magnoliopsida</taxon>
        <taxon>Liliopsida</taxon>
        <taxon>Arecaceae</taxon>
        <taxon>Coryphoideae</taxon>
        <taxon>Phoeniceae</taxon>
        <taxon>Phoenix</taxon>
    </lineage>
</organism>
<feature type="transmembrane region" description="Helical" evidence="6">
    <location>
        <begin position="308"/>
        <end position="327"/>
    </location>
</feature>
<feature type="domain" description="EamA" evidence="7">
    <location>
        <begin position="18"/>
        <end position="154"/>
    </location>
</feature>
<evidence type="ECO:0000256" key="2">
    <source>
        <dbReference type="ARBA" id="ARBA00007635"/>
    </source>
</evidence>
<feature type="domain" description="EamA" evidence="7">
    <location>
        <begin position="189"/>
        <end position="327"/>
    </location>
</feature>
<evidence type="ECO:0000256" key="4">
    <source>
        <dbReference type="ARBA" id="ARBA00022989"/>
    </source>
</evidence>
<dbReference type="InterPro" id="IPR000620">
    <property type="entry name" value="EamA_dom"/>
</dbReference>
<reference evidence="8" key="1">
    <citation type="journal article" date="2019" name="Nat. Commun.">
        <title>Genome-wide association mapping of date palm fruit traits.</title>
        <authorList>
            <person name="Hazzouri K.M."/>
            <person name="Gros-Balthazard M."/>
            <person name="Flowers J.M."/>
            <person name="Copetti D."/>
            <person name="Lemansour A."/>
            <person name="Lebrun M."/>
            <person name="Masmoudi K."/>
            <person name="Ferrand S."/>
            <person name="Dhar M.I."/>
            <person name="Fresquez Z.A."/>
            <person name="Rosas U."/>
            <person name="Zhang J."/>
            <person name="Talag J."/>
            <person name="Lee S."/>
            <person name="Kudrna D."/>
            <person name="Powell R.F."/>
            <person name="Leitch I.J."/>
            <person name="Krueger R.R."/>
            <person name="Wing R.A."/>
            <person name="Amiri K.M.A."/>
            <person name="Purugganan M.D."/>
        </authorList>
    </citation>
    <scope>NUCLEOTIDE SEQUENCE [LARGE SCALE GENOMIC DNA]</scope>
    <source>
        <strain evidence="8">cv. Khalas</strain>
    </source>
</reference>
<evidence type="ECO:0000259" key="7">
    <source>
        <dbReference type="Pfam" id="PF00892"/>
    </source>
</evidence>
<evidence type="ECO:0000256" key="5">
    <source>
        <dbReference type="ARBA" id="ARBA00023136"/>
    </source>
</evidence>
<dbReference type="InterPro" id="IPR037185">
    <property type="entry name" value="EmrE-like"/>
</dbReference>
<feature type="transmembrane region" description="Helical" evidence="6">
    <location>
        <begin position="12"/>
        <end position="32"/>
    </location>
</feature>
<keyword evidence="4 6" id="KW-1133">Transmembrane helix</keyword>
<evidence type="ECO:0000313" key="9">
    <source>
        <dbReference type="RefSeq" id="XP_008785911.2"/>
    </source>
</evidence>
<feature type="transmembrane region" description="Helical" evidence="6">
    <location>
        <begin position="107"/>
        <end position="127"/>
    </location>
</feature>
<feature type="transmembrane region" description="Helical" evidence="6">
    <location>
        <begin position="283"/>
        <end position="302"/>
    </location>
</feature>
<evidence type="ECO:0000256" key="1">
    <source>
        <dbReference type="ARBA" id="ARBA00004141"/>
    </source>
</evidence>
<keyword evidence="3 6" id="KW-0812">Transmembrane</keyword>
<feature type="transmembrane region" description="Helical" evidence="6">
    <location>
        <begin position="44"/>
        <end position="64"/>
    </location>
</feature>
<feature type="transmembrane region" description="Helical" evidence="6">
    <location>
        <begin position="139"/>
        <end position="157"/>
    </location>
</feature>
<sequence length="373" mass="40415">MGGQLRVVSEELKPAGGMVLVQLVFAGVNIFYKLAINDGMDMRILVTYRFLFATAFLGPLAFFLERKSRPKITWKVLMLAFLCGLFGGALAQNLYVSSMKLTSATFASAMTNLIPAITFILAVLFRLESLGFHSISGQAKVLGTLVGIGGAMLLTFYKGVDINLWSTNLNLLNSERAAARHQEPGNHVMGSLLAVASCVCYAIWLIIQAKMMKEYPCHYSSTALMCLMGTVQSIIFALCVEKDWGQWRLGFDIRLLAVVYSGVVGSALILTVLAWCIKKKGPLFASIFNPLMLVIVALLSSLLLNEKLYLGSVLGAVLIVIGLYMVLWGKGREAAAKVGELPADESIDVIIVSGDNGLQEQCSGPRGPSESKQ</sequence>
<proteinExistence type="inferred from homology"/>
<reference evidence="9" key="2">
    <citation type="submission" date="2025-08" db="UniProtKB">
        <authorList>
            <consortium name="RefSeq"/>
        </authorList>
    </citation>
    <scope>IDENTIFICATION</scope>
    <source>
        <tissue evidence="9">Young leaves</tissue>
    </source>
</reference>
<dbReference type="GO" id="GO:0016020">
    <property type="term" value="C:membrane"/>
    <property type="evidence" value="ECO:0007669"/>
    <property type="project" value="UniProtKB-SubCell"/>
</dbReference>
<dbReference type="Proteomes" id="UP000228380">
    <property type="component" value="Chromosome 1"/>
</dbReference>
<dbReference type="Pfam" id="PF00892">
    <property type="entry name" value="EamA"/>
    <property type="match status" value="2"/>
</dbReference>
<comment type="subcellular location">
    <subcellularLocation>
        <location evidence="1 6">Membrane</location>
        <topology evidence="1 6">Multi-pass membrane protein</topology>
    </subcellularLocation>
</comment>
<feature type="transmembrane region" description="Helical" evidence="6">
    <location>
        <begin position="76"/>
        <end position="95"/>
    </location>
</feature>
<comment type="similarity">
    <text evidence="2 6">Belongs to the drug/metabolite transporter (DMT) superfamily. Plant drug/metabolite exporter (P-DME) (TC 2.A.7.4) family.</text>
</comment>
<feature type="transmembrane region" description="Helical" evidence="6">
    <location>
        <begin position="219"/>
        <end position="238"/>
    </location>
</feature>
<keyword evidence="5 6" id="KW-0472">Membrane</keyword>
<feature type="transmembrane region" description="Helical" evidence="6">
    <location>
        <begin position="258"/>
        <end position="276"/>
    </location>
</feature>
<dbReference type="RefSeq" id="XP_008785911.2">
    <property type="nucleotide sequence ID" value="XM_008787689.4"/>
</dbReference>
<dbReference type="SUPFAM" id="SSF103481">
    <property type="entry name" value="Multidrug resistance efflux transporter EmrE"/>
    <property type="match status" value="2"/>
</dbReference>
<gene>
    <name evidence="9" type="primary">LOC103704421</name>
</gene>
<dbReference type="InterPro" id="IPR030184">
    <property type="entry name" value="WAT1-related"/>
</dbReference>
<dbReference type="KEGG" id="pda:103704421"/>
<dbReference type="AlphaFoldDB" id="A0A8B7BUV9"/>
<accession>A0A8B7BUV9</accession>
<protein>
    <recommendedName>
        <fullName evidence="6">WAT1-related protein</fullName>
    </recommendedName>
</protein>
<name>A0A8B7BUV9_PHODC</name>
<evidence type="ECO:0000256" key="3">
    <source>
        <dbReference type="ARBA" id="ARBA00022692"/>
    </source>
</evidence>